<dbReference type="InterPro" id="IPR025303">
    <property type="entry name" value="PdaC"/>
</dbReference>
<reference evidence="3 4" key="1">
    <citation type="submission" date="2016-11" db="EMBL/GenBank/DDBJ databases">
        <authorList>
            <person name="Jaros S."/>
            <person name="Januszkiewicz K."/>
            <person name="Wedrychowicz H."/>
        </authorList>
    </citation>
    <scope>NUCLEOTIDE SEQUENCE [LARGE SCALE GENOMIC DNA]</scope>
    <source>
        <strain evidence="3 4">DSM 24574</strain>
    </source>
</reference>
<evidence type="ECO:0000313" key="4">
    <source>
        <dbReference type="Proteomes" id="UP000184212"/>
    </source>
</evidence>
<dbReference type="Pfam" id="PF11738">
    <property type="entry name" value="DUF3298"/>
    <property type="match status" value="1"/>
</dbReference>
<keyword evidence="4" id="KW-1185">Reference proteome</keyword>
<organism evidence="3 4">
    <name type="scientific">Chryseolinea serpens</name>
    <dbReference type="NCBI Taxonomy" id="947013"/>
    <lineage>
        <taxon>Bacteria</taxon>
        <taxon>Pseudomonadati</taxon>
        <taxon>Bacteroidota</taxon>
        <taxon>Cytophagia</taxon>
        <taxon>Cytophagales</taxon>
        <taxon>Fulvivirgaceae</taxon>
        <taxon>Chryseolinea</taxon>
    </lineage>
</organism>
<evidence type="ECO:0000259" key="2">
    <source>
        <dbReference type="Pfam" id="PF13739"/>
    </source>
</evidence>
<accession>A0A1M5L6I3</accession>
<dbReference type="Proteomes" id="UP000184212">
    <property type="component" value="Unassembled WGS sequence"/>
</dbReference>
<dbReference type="Pfam" id="PF13739">
    <property type="entry name" value="PdaC"/>
    <property type="match status" value="1"/>
</dbReference>
<name>A0A1M5L6I3_9BACT</name>
<feature type="domain" description="DUF3298" evidence="1">
    <location>
        <begin position="169"/>
        <end position="247"/>
    </location>
</feature>
<dbReference type="InterPro" id="IPR037126">
    <property type="entry name" value="PdaC/RsiV-like_sf"/>
</dbReference>
<dbReference type="EMBL" id="FQWQ01000001">
    <property type="protein sequence ID" value="SHG60535.1"/>
    <property type="molecule type" value="Genomic_DNA"/>
</dbReference>
<dbReference type="InterPro" id="IPR021729">
    <property type="entry name" value="DUF3298"/>
</dbReference>
<dbReference type="AlphaFoldDB" id="A0A1M5L6I3"/>
<evidence type="ECO:0008006" key="5">
    <source>
        <dbReference type="Google" id="ProtNLM"/>
    </source>
</evidence>
<dbReference type="RefSeq" id="WP_073131707.1">
    <property type="nucleotide sequence ID" value="NZ_FQWQ01000001.1"/>
</dbReference>
<dbReference type="OrthoDB" id="594879at2"/>
<dbReference type="Gene3D" id="3.90.640.20">
    <property type="entry name" value="Heat-shock cognate protein, ATPase"/>
    <property type="match status" value="1"/>
</dbReference>
<protein>
    <recommendedName>
        <fullName evidence="5">DUF3298 domain-containing protein</fullName>
    </recommendedName>
</protein>
<dbReference type="PROSITE" id="PS51257">
    <property type="entry name" value="PROKAR_LIPOPROTEIN"/>
    <property type="match status" value="1"/>
</dbReference>
<evidence type="ECO:0000259" key="1">
    <source>
        <dbReference type="Pfam" id="PF11738"/>
    </source>
</evidence>
<dbReference type="Gene3D" id="3.30.565.40">
    <property type="entry name" value="Fervidobacterium nodosum Rt17-B1 like"/>
    <property type="match status" value="1"/>
</dbReference>
<proteinExistence type="predicted"/>
<feature type="domain" description="Deacetylase PdaC" evidence="2">
    <location>
        <begin position="49"/>
        <end position="148"/>
    </location>
</feature>
<dbReference type="STRING" id="947013.SAMN04488109_1044"/>
<evidence type="ECO:0000313" key="3">
    <source>
        <dbReference type="EMBL" id="SHG60535.1"/>
    </source>
</evidence>
<sequence>MRHLVPAVALALIAVACTKKGEKTGRVITFQNKTFRVESPGGCKTDSLQCAFYEVTYPVFTGLDTAVAIQLKRDIDGTVSMGNPEAEGKAMEQIGAEFVQDYEDFRKESPDVPGGWYYKGHVTVETLIDTLLSLSVHEEYYAGAAHGSYGVYYINVNPRTGAEFTLSHLLRHGYQEALLKAGEKAFRHVRSLADTASLNANYFEFADDKFQLNQNYGFKKEGIVFYYNNYEIAAFATGPTEILIPYEEIKDWLK</sequence>
<gene>
    <name evidence="3" type="ORF">SAMN04488109_1044</name>
</gene>